<proteinExistence type="inferred from homology"/>
<keyword evidence="4" id="KW-1185">Reference proteome</keyword>
<dbReference type="SUPFAM" id="SSF143120">
    <property type="entry name" value="YefM-like"/>
    <property type="match status" value="1"/>
</dbReference>
<sequence>MSIQIQAREFKAKCLKLMEQVQQTREEIVITKHGKPVAKLVPCEEPAQPIFGFLDGTVQLKGDIIAPINEAWDADA</sequence>
<accession>D5C1F7</accession>
<dbReference type="RefSeq" id="WP_013034358.1">
    <property type="nucleotide sequence ID" value="NC_013960.1"/>
</dbReference>
<dbReference type="Gene3D" id="3.40.1620.10">
    <property type="entry name" value="YefM-like domain"/>
    <property type="match status" value="1"/>
</dbReference>
<name>D5C1F7_NITHN</name>
<comment type="similarity">
    <text evidence="1 2">Belongs to the phD/YefM antitoxin family.</text>
</comment>
<evidence type="ECO:0000256" key="1">
    <source>
        <dbReference type="ARBA" id="ARBA00009981"/>
    </source>
</evidence>
<dbReference type="KEGG" id="nhl:Nhal_3484"/>
<dbReference type="InterPro" id="IPR006442">
    <property type="entry name" value="Antitoxin_Phd/YefM"/>
</dbReference>
<dbReference type="Pfam" id="PF02604">
    <property type="entry name" value="PhdYeFM_antitox"/>
    <property type="match status" value="1"/>
</dbReference>
<reference evidence="4" key="1">
    <citation type="submission" date="2010-04" db="EMBL/GenBank/DDBJ databases">
        <title>Complete genome sequence of Nitrosococcus halophilus Nc4, a salt-adapted, aerobic obligate ammonia-oxidizing sulfur purple bacterium.</title>
        <authorList>
            <consortium name="US DOE Joint Genome Institute"/>
            <person name="Campbell M.A."/>
            <person name="Malfatti S.A."/>
            <person name="Chain P.S.G."/>
            <person name="Heidelberg J.F."/>
            <person name="Ward B.B."/>
            <person name="Klotz M.G."/>
        </authorList>
    </citation>
    <scope>NUCLEOTIDE SEQUENCE [LARGE SCALE GENOMIC DNA]</scope>
    <source>
        <strain evidence="4">Nc4</strain>
    </source>
</reference>
<evidence type="ECO:0000313" key="4">
    <source>
        <dbReference type="Proteomes" id="UP000001844"/>
    </source>
</evidence>
<dbReference type="Proteomes" id="UP000001844">
    <property type="component" value="Chromosome"/>
</dbReference>
<protein>
    <recommendedName>
        <fullName evidence="2">Antitoxin</fullName>
    </recommendedName>
</protein>
<dbReference type="OrthoDB" id="9800503at2"/>
<dbReference type="HOGENOM" id="CLU_163140_4_0_6"/>
<evidence type="ECO:0000256" key="2">
    <source>
        <dbReference type="RuleBase" id="RU362080"/>
    </source>
</evidence>
<organism evidence="3 4">
    <name type="scientific">Nitrosococcus halophilus (strain Nc4)</name>
    <dbReference type="NCBI Taxonomy" id="472759"/>
    <lineage>
        <taxon>Bacteria</taxon>
        <taxon>Pseudomonadati</taxon>
        <taxon>Pseudomonadota</taxon>
        <taxon>Gammaproteobacteria</taxon>
        <taxon>Chromatiales</taxon>
        <taxon>Chromatiaceae</taxon>
        <taxon>Nitrosococcus</taxon>
    </lineage>
</organism>
<dbReference type="EMBL" id="CP001798">
    <property type="protein sequence ID" value="ADE16509.1"/>
    <property type="molecule type" value="Genomic_DNA"/>
</dbReference>
<evidence type="ECO:0000313" key="3">
    <source>
        <dbReference type="EMBL" id="ADE16509.1"/>
    </source>
</evidence>
<dbReference type="AlphaFoldDB" id="D5C1F7"/>
<gene>
    <name evidence="3" type="ordered locus">Nhal_3484</name>
</gene>
<dbReference type="eggNOG" id="COG4118">
    <property type="taxonomic scope" value="Bacteria"/>
</dbReference>
<comment type="function">
    <text evidence="2">Antitoxin component of a type II toxin-antitoxin (TA) system.</text>
</comment>
<dbReference type="InterPro" id="IPR036165">
    <property type="entry name" value="YefM-like_sf"/>
</dbReference>
<dbReference type="NCBIfam" id="TIGR01552">
    <property type="entry name" value="phd_fam"/>
    <property type="match status" value="1"/>
</dbReference>